<feature type="region of interest" description="Disordered" evidence="1">
    <location>
        <begin position="116"/>
        <end position="162"/>
    </location>
</feature>
<organism evidence="2 3">
    <name type="scientific">Crucibulum laeve</name>
    <dbReference type="NCBI Taxonomy" id="68775"/>
    <lineage>
        <taxon>Eukaryota</taxon>
        <taxon>Fungi</taxon>
        <taxon>Dikarya</taxon>
        <taxon>Basidiomycota</taxon>
        <taxon>Agaricomycotina</taxon>
        <taxon>Agaricomycetes</taxon>
        <taxon>Agaricomycetidae</taxon>
        <taxon>Agaricales</taxon>
        <taxon>Agaricineae</taxon>
        <taxon>Nidulariaceae</taxon>
        <taxon>Crucibulum</taxon>
    </lineage>
</organism>
<feature type="compositionally biased region" description="Basic and acidic residues" evidence="1">
    <location>
        <begin position="224"/>
        <end position="259"/>
    </location>
</feature>
<dbReference type="AlphaFoldDB" id="A0A5C3LVA0"/>
<dbReference type="OrthoDB" id="3187054at2759"/>
<feature type="compositionally biased region" description="Basic residues" evidence="1">
    <location>
        <begin position="22"/>
        <end position="31"/>
    </location>
</feature>
<feature type="compositionally biased region" description="Acidic residues" evidence="1">
    <location>
        <begin position="289"/>
        <end position="298"/>
    </location>
</feature>
<dbReference type="Proteomes" id="UP000308652">
    <property type="component" value="Unassembled WGS sequence"/>
</dbReference>
<feature type="region of interest" description="Disordered" evidence="1">
    <location>
        <begin position="1"/>
        <end position="51"/>
    </location>
</feature>
<feature type="region of interest" description="Disordered" evidence="1">
    <location>
        <begin position="205"/>
        <end position="298"/>
    </location>
</feature>
<accession>A0A5C3LVA0</accession>
<name>A0A5C3LVA0_9AGAR</name>
<evidence type="ECO:0000256" key="1">
    <source>
        <dbReference type="SAM" id="MobiDB-lite"/>
    </source>
</evidence>
<gene>
    <name evidence="2" type="ORF">BDQ12DRAFT_242165</name>
</gene>
<protein>
    <submittedName>
        <fullName evidence="2">Uncharacterized protein</fullName>
    </submittedName>
</protein>
<feature type="compositionally biased region" description="Low complexity" evidence="1">
    <location>
        <begin position="269"/>
        <end position="288"/>
    </location>
</feature>
<evidence type="ECO:0000313" key="2">
    <source>
        <dbReference type="EMBL" id="TFK36497.1"/>
    </source>
</evidence>
<sequence length="298" mass="32614">MSPRPILKRSGSYASPAEQAHYHHRHHHHHNQPQSVHFPPSPSLTRVFSAHSSQAYDRSPIVVSPNSCALPERGCPGRTYEVGDNPAPLSSPVRRGYGGGDLHPRAFAFASSSSSSSSWKYAEDDDNLRTPTRTGPTLPPPLIPDLSSESDESDGFISPPPESAYTYETYHVHGLAVPAPKGSTSYIPSDIFYGPSSPTAQAALAFLPYPPSPPMGPTSSHYYPAREEDTQLHKSRRRRDERERKHESSDVPDRIRSREGSSPTKKRSSSSTRQASYRSLCSSLSSMSVEDDGCLGGF</sequence>
<proteinExistence type="predicted"/>
<reference evidence="2 3" key="1">
    <citation type="journal article" date="2019" name="Nat. Ecol. Evol.">
        <title>Megaphylogeny resolves global patterns of mushroom evolution.</title>
        <authorList>
            <person name="Varga T."/>
            <person name="Krizsan K."/>
            <person name="Foldi C."/>
            <person name="Dima B."/>
            <person name="Sanchez-Garcia M."/>
            <person name="Sanchez-Ramirez S."/>
            <person name="Szollosi G.J."/>
            <person name="Szarkandi J.G."/>
            <person name="Papp V."/>
            <person name="Albert L."/>
            <person name="Andreopoulos W."/>
            <person name="Angelini C."/>
            <person name="Antonin V."/>
            <person name="Barry K.W."/>
            <person name="Bougher N.L."/>
            <person name="Buchanan P."/>
            <person name="Buyck B."/>
            <person name="Bense V."/>
            <person name="Catcheside P."/>
            <person name="Chovatia M."/>
            <person name="Cooper J."/>
            <person name="Damon W."/>
            <person name="Desjardin D."/>
            <person name="Finy P."/>
            <person name="Geml J."/>
            <person name="Haridas S."/>
            <person name="Hughes K."/>
            <person name="Justo A."/>
            <person name="Karasinski D."/>
            <person name="Kautmanova I."/>
            <person name="Kiss B."/>
            <person name="Kocsube S."/>
            <person name="Kotiranta H."/>
            <person name="LaButti K.M."/>
            <person name="Lechner B.E."/>
            <person name="Liimatainen K."/>
            <person name="Lipzen A."/>
            <person name="Lukacs Z."/>
            <person name="Mihaltcheva S."/>
            <person name="Morgado L.N."/>
            <person name="Niskanen T."/>
            <person name="Noordeloos M.E."/>
            <person name="Ohm R.A."/>
            <person name="Ortiz-Santana B."/>
            <person name="Ovrebo C."/>
            <person name="Racz N."/>
            <person name="Riley R."/>
            <person name="Savchenko A."/>
            <person name="Shiryaev A."/>
            <person name="Soop K."/>
            <person name="Spirin V."/>
            <person name="Szebenyi C."/>
            <person name="Tomsovsky M."/>
            <person name="Tulloss R.E."/>
            <person name="Uehling J."/>
            <person name="Grigoriev I.V."/>
            <person name="Vagvolgyi C."/>
            <person name="Papp T."/>
            <person name="Martin F.M."/>
            <person name="Miettinen O."/>
            <person name="Hibbett D.S."/>
            <person name="Nagy L.G."/>
        </authorList>
    </citation>
    <scope>NUCLEOTIDE SEQUENCE [LARGE SCALE GENOMIC DNA]</scope>
    <source>
        <strain evidence="2 3">CBS 166.37</strain>
    </source>
</reference>
<evidence type="ECO:0000313" key="3">
    <source>
        <dbReference type="Proteomes" id="UP000308652"/>
    </source>
</evidence>
<keyword evidence="3" id="KW-1185">Reference proteome</keyword>
<dbReference type="EMBL" id="ML213613">
    <property type="protein sequence ID" value="TFK36497.1"/>
    <property type="molecule type" value="Genomic_DNA"/>
</dbReference>
<feature type="region of interest" description="Disordered" evidence="1">
    <location>
        <begin position="63"/>
        <end position="97"/>
    </location>
</feature>